<keyword evidence="1" id="KW-1133">Transmembrane helix</keyword>
<protein>
    <submittedName>
        <fullName evidence="2">Uncharacterized protein</fullName>
    </submittedName>
</protein>
<feature type="transmembrane region" description="Helical" evidence="1">
    <location>
        <begin position="7"/>
        <end position="23"/>
    </location>
</feature>
<feature type="transmembrane region" description="Helical" evidence="1">
    <location>
        <begin position="29"/>
        <end position="48"/>
    </location>
</feature>
<keyword evidence="1" id="KW-0812">Transmembrane</keyword>
<keyword evidence="3" id="KW-1185">Reference proteome</keyword>
<evidence type="ECO:0000313" key="3">
    <source>
        <dbReference type="Proteomes" id="UP000235786"/>
    </source>
</evidence>
<evidence type="ECO:0000256" key="1">
    <source>
        <dbReference type="SAM" id="Phobius"/>
    </source>
</evidence>
<dbReference type="AlphaFoldDB" id="A0A2J6QRE4"/>
<dbReference type="EMBL" id="KZ613983">
    <property type="protein sequence ID" value="PMD28835.1"/>
    <property type="molecule type" value="Genomic_DNA"/>
</dbReference>
<reference evidence="2 3" key="1">
    <citation type="submission" date="2016-04" db="EMBL/GenBank/DDBJ databases">
        <title>A degradative enzymes factory behind the ericoid mycorrhizal symbiosis.</title>
        <authorList>
            <consortium name="DOE Joint Genome Institute"/>
            <person name="Martino E."/>
            <person name="Morin E."/>
            <person name="Grelet G."/>
            <person name="Kuo A."/>
            <person name="Kohler A."/>
            <person name="Daghino S."/>
            <person name="Barry K."/>
            <person name="Choi C."/>
            <person name="Cichocki N."/>
            <person name="Clum A."/>
            <person name="Copeland A."/>
            <person name="Hainaut M."/>
            <person name="Haridas S."/>
            <person name="Labutti K."/>
            <person name="Lindquist E."/>
            <person name="Lipzen A."/>
            <person name="Khouja H.-R."/>
            <person name="Murat C."/>
            <person name="Ohm R."/>
            <person name="Olson A."/>
            <person name="Spatafora J."/>
            <person name="Veneault-Fourrey C."/>
            <person name="Henrissat B."/>
            <person name="Grigoriev I."/>
            <person name="Martin F."/>
            <person name="Perotto S."/>
        </authorList>
    </citation>
    <scope>NUCLEOTIDE SEQUENCE [LARGE SCALE GENOMIC DNA]</scope>
    <source>
        <strain evidence="2 3">F</strain>
    </source>
</reference>
<gene>
    <name evidence="2" type="ORF">L207DRAFT_521353</name>
</gene>
<keyword evidence="1" id="KW-0472">Membrane</keyword>
<name>A0A2J6QRE4_HYAVF</name>
<organism evidence="2 3">
    <name type="scientific">Hyaloscypha variabilis (strain UAMH 11265 / GT02V1 / F)</name>
    <name type="common">Meliniomyces variabilis</name>
    <dbReference type="NCBI Taxonomy" id="1149755"/>
    <lineage>
        <taxon>Eukaryota</taxon>
        <taxon>Fungi</taxon>
        <taxon>Dikarya</taxon>
        <taxon>Ascomycota</taxon>
        <taxon>Pezizomycotina</taxon>
        <taxon>Leotiomycetes</taxon>
        <taxon>Helotiales</taxon>
        <taxon>Hyaloscyphaceae</taxon>
        <taxon>Hyaloscypha</taxon>
        <taxon>Hyaloscypha variabilis</taxon>
    </lineage>
</organism>
<accession>A0A2J6QRE4</accession>
<proteinExistence type="predicted"/>
<evidence type="ECO:0000313" key="2">
    <source>
        <dbReference type="EMBL" id="PMD28835.1"/>
    </source>
</evidence>
<sequence length="63" mass="7375">MEGARCGLWLFLNIWSPFFWLSTYPPMPALRIAAVVQYCLPTISTIMVNRNPQPAHRWSIVRR</sequence>
<dbReference type="Proteomes" id="UP000235786">
    <property type="component" value="Unassembled WGS sequence"/>
</dbReference>